<evidence type="ECO:0000259" key="9">
    <source>
        <dbReference type="SMART" id="SM00382"/>
    </source>
</evidence>
<dbReference type="PANTHER" id="PTHR46765:SF1">
    <property type="entry name" value="P-LOOP CONTAINING NUCLEOSIDE TRIPHOSPHATE HYDROLASES SUPERFAMILY PROTEIN"/>
    <property type="match status" value="1"/>
</dbReference>
<dbReference type="InterPro" id="IPR053016">
    <property type="entry name" value="CTF18-RFC_complex"/>
</dbReference>
<keyword evidence="5" id="KW-0238">DNA-binding</keyword>
<evidence type="ECO:0000256" key="1">
    <source>
        <dbReference type="ARBA" id="ARBA00004123"/>
    </source>
</evidence>
<accession>A0A075AQ12</accession>
<dbReference type="PANTHER" id="PTHR46765">
    <property type="entry name" value="P-LOOP CONTAINING NUCLEOSIDE TRIPHOSPHATE HYDROLASES SUPERFAMILY PROTEIN"/>
    <property type="match status" value="1"/>
</dbReference>
<dbReference type="InterPro" id="IPR003593">
    <property type="entry name" value="AAA+_ATPase"/>
</dbReference>
<dbReference type="Gene3D" id="3.40.50.300">
    <property type="entry name" value="P-loop containing nucleotide triphosphate hydrolases"/>
    <property type="match status" value="1"/>
</dbReference>
<dbReference type="EMBL" id="KE561167">
    <property type="protein sequence ID" value="EPZ32208.1"/>
    <property type="molecule type" value="Genomic_DNA"/>
</dbReference>
<feature type="domain" description="AAA+ ATPase" evidence="9">
    <location>
        <begin position="186"/>
        <end position="315"/>
    </location>
</feature>
<evidence type="ECO:0000256" key="8">
    <source>
        <dbReference type="ARBA" id="ARBA00043975"/>
    </source>
</evidence>
<keyword evidence="3" id="KW-0547">Nucleotide-binding</keyword>
<keyword evidence="2" id="KW-0235">DNA replication</keyword>
<keyword evidence="11" id="KW-1185">Reference proteome</keyword>
<dbReference type="GO" id="GO:0006260">
    <property type="term" value="P:DNA replication"/>
    <property type="evidence" value="ECO:0007669"/>
    <property type="project" value="UniProtKB-KW"/>
</dbReference>
<dbReference type="InterPro" id="IPR027417">
    <property type="entry name" value="P-loop_NTPase"/>
</dbReference>
<keyword evidence="10" id="KW-0378">Hydrolase</keyword>
<dbReference type="SUPFAM" id="SSF52540">
    <property type="entry name" value="P-loop containing nucleoside triphosphate hydrolases"/>
    <property type="match status" value="1"/>
</dbReference>
<dbReference type="GO" id="GO:0005634">
    <property type="term" value="C:nucleus"/>
    <property type="evidence" value="ECO:0007669"/>
    <property type="project" value="UniProtKB-SubCell"/>
</dbReference>
<evidence type="ECO:0000256" key="2">
    <source>
        <dbReference type="ARBA" id="ARBA00022705"/>
    </source>
</evidence>
<evidence type="ECO:0000256" key="4">
    <source>
        <dbReference type="ARBA" id="ARBA00022840"/>
    </source>
</evidence>
<dbReference type="Pfam" id="PF00004">
    <property type="entry name" value="AAA"/>
    <property type="match status" value="1"/>
</dbReference>
<evidence type="ECO:0000256" key="7">
    <source>
        <dbReference type="ARBA" id="ARBA00023306"/>
    </source>
</evidence>
<dbReference type="Gene3D" id="1.10.8.60">
    <property type="match status" value="1"/>
</dbReference>
<dbReference type="GO" id="GO:0003677">
    <property type="term" value="F:DNA binding"/>
    <property type="evidence" value="ECO:0007669"/>
    <property type="project" value="UniProtKB-KW"/>
</dbReference>
<evidence type="ECO:0000256" key="3">
    <source>
        <dbReference type="ARBA" id="ARBA00022741"/>
    </source>
</evidence>
<evidence type="ECO:0000313" key="11">
    <source>
        <dbReference type="Proteomes" id="UP000030755"/>
    </source>
</evidence>
<protein>
    <submittedName>
        <fullName evidence="10">p-loop containing nucleoside triphosphate hydrolase domain-containing protein</fullName>
    </submittedName>
</protein>
<keyword evidence="7" id="KW-0131">Cell cycle</keyword>
<dbReference type="CDD" id="cd18140">
    <property type="entry name" value="HLD_clamp_RFC"/>
    <property type="match status" value="1"/>
</dbReference>
<evidence type="ECO:0000313" key="10">
    <source>
        <dbReference type="EMBL" id="EPZ32208.1"/>
    </source>
</evidence>
<proteinExistence type="inferred from homology"/>
<dbReference type="AlphaFoldDB" id="A0A075AQ12"/>
<name>A0A075AQ12_ROZAC</name>
<dbReference type="InterPro" id="IPR047854">
    <property type="entry name" value="RFC_lid"/>
</dbReference>
<sequence>MDEDDLFELEQEIMKEEESKSRTKRLYTSLMEMDKIKLYTSSSPRQISKKYKSFQGTPIPEYEDENLELGTFVTMKMGNGHSMKIKKRDSIPWIAKTKTNADCNKVVETISNLAEYSTRALNDDFEDLRMLEHGDLWVDRYKPKDFGKLLTDDVIKTDVLRWVGKWRHVVFGTDKKEAEKAYKNLEWKMMMIHGPPGLGKTTMAHTIARTAGYSVVEINASDDRSGEKVKDLIKRALEVKQNIKEGKPNLIIVDEIDGALAGDNNKRPIICICNDAYSSVLKNLKQRCLLVGISKPSVSFLAKRLKEICEREKLLVDMRCLSALCEITNCDIRSCLFTLQFFHRKLKQGQPLTLQMLIESSIGMKDQHLGYFSELNEILFVSDIKQQRVKQEKSKIKSVVDKIDFGNFEKLFQGCFENYLNLKFHDDNKFSKLISLHDWILFYDRIQKNMNCNQYAVYSLASFHLTVANRNVNNYYLIYPKSDYEANLLKKQNRDLITRFMTNSPFLKSSNTIERIRIELISKFLRIIDPNVLSVNPQILKSKDKQKLERIIDLMVFYKLDYIEASQNEYKLSTNISSTLLTPLNVKKHSYAILQYIHSHISNGSISKTDLKSKKQPLQSKLNYFSSAQNIPKQETKKIKQESFPFFYKYNEGFSNAVRKSIKIKDLI</sequence>
<evidence type="ECO:0000256" key="6">
    <source>
        <dbReference type="ARBA" id="ARBA00023242"/>
    </source>
</evidence>
<comment type="similarity">
    <text evidence="8">Belongs to the activator 1 small subunits family. CTF18 subfamily.</text>
</comment>
<dbReference type="Proteomes" id="UP000030755">
    <property type="component" value="Unassembled WGS sequence"/>
</dbReference>
<dbReference type="GO" id="GO:0005524">
    <property type="term" value="F:ATP binding"/>
    <property type="evidence" value="ECO:0007669"/>
    <property type="project" value="UniProtKB-KW"/>
</dbReference>
<reference evidence="10 11" key="1">
    <citation type="journal article" date="2013" name="Curr. Biol.">
        <title>Shared signatures of parasitism and phylogenomics unite Cryptomycota and microsporidia.</title>
        <authorList>
            <person name="James T.Y."/>
            <person name="Pelin A."/>
            <person name="Bonen L."/>
            <person name="Ahrendt S."/>
            <person name="Sain D."/>
            <person name="Corradi N."/>
            <person name="Stajich J.E."/>
        </authorList>
    </citation>
    <scope>NUCLEOTIDE SEQUENCE [LARGE SCALE GENOMIC DNA]</scope>
    <source>
        <strain evidence="10 11">CSF55</strain>
    </source>
</reference>
<keyword evidence="4" id="KW-0067">ATP-binding</keyword>
<comment type="subcellular location">
    <subcellularLocation>
        <location evidence="1">Nucleus</location>
    </subcellularLocation>
</comment>
<keyword evidence="6" id="KW-0539">Nucleus</keyword>
<evidence type="ECO:0000256" key="5">
    <source>
        <dbReference type="ARBA" id="ARBA00023125"/>
    </source>
</evidence>
<dbReference type="GO" id="GO:0016887">
    <property type="term" value="F:ATP hydrolysis activity"/>
    <property type="evidence" value="ECO:0007669"/>
    <property type="project" value="InterPro"/>
</dbReference>
<dbReference type="STRING" id="988480.A0A075AQ12"/>
<dbReference type="InterPro" id="IPR003959">
    <property type="entry name" value="ATPase_AAA_core"/>
</dbReference>
<organism evidence="10 11">
    <name type="scientific">Rozella allomycis (strain CSF55)</name>
    <dbReference type="NCBI Taxonomy" id="988480"/>
    <lineage>
        <taxon>Eukaryota</taxon>
        <taxon>Fungi</taxon>
        <taxon>Fungi incertae sedis</taxon>
        <taxon>Cryptomycota</taxon>
        <taxon>Cryptomycota incertae sedis</taxon>
        <taxon>Rozella</taxon>
    </lineage>
</organism>
<dbReference type="CDD" id="cd00009">
    <property type="entry name" value="AAA"/>
    <property type="match status" value="1"/>
</dbReference>
<dbReference type="SMART" id="SM00382">
    <property type="entry name" value="AAA"/>
    <property type="match status" value="1"/>
</dbReference>
<dbReference type="HOGENOM" id="CLU_004894_4_0_1"/>
<dbReference type="OMA" id="TQIAWYL"/>
<dbReference type="OrthoDB" id="2195431at2759"/>
<gene>
    <name evidence="10" type="ORF">O9G_002560</name>
</gene>